<keyword evidence="5 7" id="KW-0863">Zinc-finger</keyword>
<keyword evidence="4" id="KW-0677">Repeat</keyword>
<dbReference type="Proteomes" id="UP000694523">
    <property type="component" value="Unplaced"/>
</dbReference>
<reference evidence="11" key="2">
    <citation type="submission" date="2025-09" db="UniProtKB">
        <authorList>
            <consortium name="Ensembl"/>
        </authorList>
    </citation>
    <scope>IDENTIFICATION</scope>
</reference>
<evidence type="ECO:0000256" key="5">
    <source>
        <dbReference type="ARBA" id="ARBA00022771"/>
    </source>
</evidence>
<dbReference type="InterPro" id="IPR011042">
    <property type="entry name" value="6-blade_b-propeller_TolB-like"/>
</dbReference>
<dbReference type="CDD" id="cd16516">
    <property type="entry name" value="RING-HC_malin"/>
    <property type="match status" value="1"/>
</dbReference>
<dbReference type="PROSITE" id="PS00518">
    <property type="entry name" value="ZF_RING_1"/>
    <property type="match status" value="1"/>
</dbReference>
<dbReference type="InterPro" id="IPR013083">
    <property type="entry name" value="Znf_RING/FYVE/PHD"/>
</dbReference>
<dbReference type="PANTHER" id="PTHR24104">
    <property type="entry name" value="E3 UBIQUITIN-PROTEIN LIGASE NHLRC1-RELATED"/>
    <property type="match status" value="1"/>
</dbReference>
<evidence type="ECO:0000256" key="6">
    <source>
        <dbReference type="ARBA" id="ARBA00022833"/>
    </source>
</evidence>
<accession>A0A8C6SYD9</accession>
<dbReference type="InterPro" id="IPR027370">
    <property type="entry name" value="Znf-RING_euk"/>
</dbReference>
<evidence type="ECO:0000256" key="9">
    <source>
        <dbReference type="SAM" id="SignalP"/>
    </source>
</evidence>
<dbReference type="InterPro" id="IPR001258">
    <property type="entry name" value="NHL_repeat"/>
</dbReference>
<dbReference type="GO" id="GO:0008270">
    <property type="term" value="F:zinc ion binding"/>
    <property type="evidence" value="ECO:0007669"/>
    <property type="project" value="UniProtKB-KW"/>
</dbReference>
<dbReference type="PROSITE" id="PS51125">
    <property type="entry name" value="NHL"/>
    <property type="match status" value="2"/>
</dbReference>
<dbReference type="SUPFAM" id="SSF101898">
    <property type="entry name" value="NHL repeat"/>
    <property type="match status" value="1"/>
</dbReference>
<dbReference type="SUPFAM" id="SSF57850">
    <property type="entry name" value="RING/U-box"/>
    <property type="match status" value="1"/>
</dbReference>
<dbReference type="InterPro" id="IPR017907">
    <property type="entry name" value="Znf_RING_CS"/>
</dbReference>
<dbReference type="PROSITE" id="PS50089">
    <property type="entry name" value="ZF_RING_2"/>
    <property type="match status" value="1"/>
</dbReference>
<evidence type="ECO:0000256" key="2">
    <source>
        <dbReference type="ARBA" id="ARBA00012483"/>
    </source>
</evidence>
<feature type="domain" description="RING-type" evidence="10">
    <location>
        <begin position="25"/>
        <end position="69"/>
    </location>
</feature>
<dbReference type="EC" id="2.3.2.27" evidence="2"/>
<keyword evidence="3" id="KW-0479">Metal-binding</keyword>
<dbReference type="Gene3D" id="2.120.10.30">
    <property type="entry name" value="TolB, C-terminal domain"/>
    <property type="match status" value="1"/>
</dbReference>
<evidence type="ECO:0000256" key="4">
    <source>
        <dbReference type="ARBA" id="ARBA00022737"/>
    </source>
</evidence>
<dbReference type="GO" id="GO:0000209">
    <property type="term" value="P:protein polyubiquitination"/>
    <property type="evidence" value="ECO:0007669"/>
    <property type="project" value="TreeGrafter"/>
</dbReference>
<proteinExistence type="predicted"/>
<dbReference type="Gene3D" id="3.30.40.10">
    <property type="entry name" value="Zinc/RING finger domain, C3HC4 (zinc finger)"/>
    <property type="match status" value="1"/>
</dbReference>
<protein>
    <recommendedName>
        <fullName evidence="2">RING-type E3 ubiquitin transferase</fullName>
        <ecNumber evidence="2">2.3.2.27</ecNumber>
    </recommendedName>
</protein>
<dbReference type="Ensembl" id="ENSNMLT00000014516.1">
    <property type="protein sequence ID" value="ENSNMLP00000012871.1"/>
    <property type="gene ID" value="ENSNMLG00000008710.1"/>
</dbReference>
<dbReference type="GO" id="GO:0043161">
    <property type="term" value="P:proteasome-mediated ubiquitin-dependent protein catabolic process"/>
    <property type="evidence" value="ECO:0007669"/>
    <property type="project" value="TreeGrafter"/>
</dbReference>
<dbReference type="CDD" id="cd14961">
    <property type="entry name" value="NHL_TRIM32_like"/>
    <property type="match status" value="1"/>
</dbReference>
<evidence type="ECO:0000313" key="11">
    <source>
        <dbReference type="Ensembl" id="ENSNMLP00000012871.1"/>
    </source>
</evidence>
<feature type="signal peptide" evidence="9">
    <location>
        <begin position="1"/>
        <end position="25"/>
    </location>
</feature>
<dbReference type="InterPro" id="IPR001841">
    <property type="entry name" value="Znf_RING"/>
</dbReference>
<comment type="catalytic activity">
    <reaction evidence="1">
        <text>S-ubiquitinyl-[E2 ubiquitin-conjugating enzyme]-L-cysteine + [acceptor protein]-L-lysine = [E2 ubiquitin-conjugating enzyme]-L-cysteine + N(6)-ubiquitinyl-[acceptor protein]-L-lysine.</text>
        <dbReference type="EC" id="2.3.2.27"/>
    </reaction>
</comment>
<dbReference type="SMART" id="SM00184">
    <property type="entry name" value="RING"/>
    <property type="match status" value="1"/>
</dbReference>
<sequence length="391" mass="42473">GPSAEQRCGSALYLCLPMLMNLLECKVCFKEFTDDCRPQNLLCGHVLCLECVTALSHPLLRKLECPFCRQLCSVDHTSNCLALTDLQDLLISHESRAVPSPSVDQSLSLDRGSTHPHLSATLGGWGTLVNPVGLAVLGSSGTIVIVHDEDHRVVVVSSKGNMLNSFGNKGHATGEICYPLDVAVCPLGHVVVTDGGDRAVKIYTSRGTHIVTIRASFQLPWGVDTDSNGNILVSDVLAGSLFHLTVDYCNSVSFQCHTAVSDLENPKAVACCPLTANIATVEHLTGRSNQHTRLKVFTKDFHIVYQNDSSNMYLQFNVCINVSAVSFGTNGDVIVIDNSQGMIWRLRKPWYNTVPIPLSVGLIRPVGLASTNNKLFILDSGDHTVKIYNEM</sequence>
<evidence type="ECO:0000256" key="1">
    <source>
        <dbReference type="ARBA" id="ARBA00000900"/>
    </source>
</evidence>
<dbReference type="GO" id="GO:0061630">
    <property type="term" value="F:ubiquitin protein ligase activity"/>
    <property type="evidence" value="ECO:0007669"/>
    <property type="project" value="UniProtKB-EC"/>
</dbReference>
<evidence type="ECO:0000259" key="10">
    <source>
        <dbReference type="PROSITE" id="PS50089"/>
    </source>
</evidence>
<evidence type="ECO:0000256" key="8">
    <source>
        <dbReference type="PROSITE-ProRule" id="PRU00504"/>
    </source>
</evidence>
<evidence type="ECO:0000256" key="3">
    <source>
        <dbReference type="ARBA" id="ARBA00022723"/>
    </source>
</evidence>
<reference evidence="11" key="1">
    <citation type="submission" date="2025-08" db="UniProtKB">
        <authorList>
            <consortium name="Ensembl"/>
        </authorList>
    </citation>
    <scope>IDENTIFICATION</scope>
</reference>
<keyword evidence="12" id="KW-1185">Reference proteome</keyword>
<dbReference type="PANTHER" id="PTHR24104:SF47">
    <property type="entry name" value="E3 UBIQUITIN-PROTEIN LIGASE NHLRC1"/>
    <property type="match status" value="1"/>
</dbReference>
<dbReference type="Pfam" id="PF13445">
    <property type="entry name" value="zf-RING_UBOX"/>
    <property type="match status" value="1"/>
</dbReference>
<keyword evidence="9" id="KW-0732">Signal</keyword>
<dbReference type="InterPro" id="IPR050952">
    <property type="entry name" value="TRIM-NHL_E3_ligases"/>
</dbReference>
<evidence type="ECO:0000313" key="12">
    <source>
        <dbReference type="Proteomes" id="UP000694523"/>
    </source>
</evidence>
<name>A0A8C6SYD9_9GOBI</name>
<dbReference type="AlphaFoldDB" id="A0A8C6SYD9"/>
<feature type="repeat" description="NHL" evidence="8">
    <location>
        <begin position="163"/>
        <end position="206"/>
    </location>
</feature>
<feature type="chain" id="PRO_5034104088" description="RING-type E3 ubiquitin transferase" evidence="9">
    <location>
        <begin position="26"/>
        <end position="391"/>
    </location>
</feature>
<evidence type="ECO:0000256" key="7">
    <source>
        <dbReference type="PROSITE-ProRule" id="PRU00175"/>
    </source>
</evidence>
<feature type="repeat" description="NHL" evidence="8">
    <location>
        <begin position="123"/>
        <end position="159"/>
    </location>
</feature>
<keyword evidence="6" id="KW-0862">Zinc</keyword>
<organism evidence="11 12">
    <name type="scientific">Neogobius melanostomus</name>
    <name type="common">round goby</name>
    <dbReference type="NCBI Taxonomy" id="47308"/>
    <lineage>
        <taxon>Eukaryota</taxon>
        <taxon>Metazoa</taxon>
        <taxon>Chordata</taxon>
        <taxon>Craniata</taxon>
        <taxon>Vertebrata</taxon>
        <taxon>Euteleostomi</taxon>
        <taxon>Actinopterygii</taxon>
        <taxon>Neopterygii</taxon>
        <taxon>Teleostei</taxon>
        <taxon>Neoteleostei</taxon>
        <taxon>Acanthomorphata</taxon>
        <taxon>Gobiaria</taxon>
        <taxon>Gobiiformes</taxon>
        <taxon>Gobioidei</taxon>
        <taxon>Gobiidae</taxon>
        <taxon>Benthophilinae</taxon>
        <taxon>Neogobiini</taxon>
        <taxon>Neogobius</taxon>
    </lineage>
</organism>